<sequence length="120" mass="13069">MARPKIIIGGLCKSEGGGSVSEGYQRFRFSSEGRMGGQGLSSLSPKQKSHSPEDPFECDDLEEDFTRSVLSTQHLLTHTEKTPQTSTEEICVCDIHAAKPSVSGLTTDDMREVTGRYCPS</sequence>
<accession>A0A485MK38</accession>
<dbReference type="Gene3D" id="3.30.160.60">
    <property type="entry name" value="Classic Zinc Finger"/>
    <property type="match status" value="1"/>
</dbReference>
<reference evidence="2 3" key="1">
    <citation type="submission" date="2019-01" db="EMBL/GenBank/DDBJ databases">
        <authorList>
            <person name="Alioto T."/>
            <person name="Alioto T."/>
        </authorList>
    </citation>
    <scope>NUCLEOTIDE SEQUENCE [LARGE SCALE GENOMIC DNA]</scope>
</reference>
<gene>
    <name evidence="2" type="ORF">LYPA_23C021930</name>
</gene>
<dbReference type="Proteomes" id="UP000386466">
    <property type="component" value="Unassembled WGS sequence"/>
</dbReference>
<protein>
    <submittedName>
        <fullName evidence="2">Zinc finger protein 596-like</fullName>
    </submittedName>
</protein>
<organism evidence="2 3">
    <name type="scientific">Lynx pardinus</name>
    <name type="common">Iberian lynx</name>
    <name type="synonym">Felis pardina</name>
    <dbReference type="NCBI Taxonomy" id="191816"/>
    <lineage>
        <taxon>Eukaryota</taxon>
        <taxon>Metazoa</taxon>
        <taxon>Chordata</taxon>
        <taxon>Craniata</taxon>
        <taxon>Vertebrata</taxon>
        <taxon>Euteleostomi</taxon>
        <taxon>Mammalia</taxon>
        <taxon>Eutheria</taxon>
        <taxon>Laurasiatheria</taxon>
        <taxon>Carnivora</taxon>
        <taxon>Feliformia</taxon>
        <taxon>Felidae</taxon>
        <taxon>Felinae</taxon>
        <taxon>Lynx</taxon>
    </lineage>
</organism>
<evidence type="ECO:0000313" key="2">
    <source>
        <dbReference type="EMBL" id="VFV20727.1"/>
    </source>
</evidence>
<name>A0A485MK38_LYNPA</name>
<dbReference type="AlphaFoldDB" id="A0A485MK38"/>
<feature type="region of interest" description="Disordered" evidence="1">
    <location>
        <begin position="30"/>
        <end position="56"/>
    </location>
</feature>
<evidence type="ECO:0000313" key="3">
    <source>
        <dbReference type="Proteomes" id="UP000386466"/>
    </source>
</evidence>
<dbReference type="InterPro" id="IPR036236">
    <property type="entry name" value="Znf_C2H2_sf"/>
</dbReference>
<proteinExistence type="predicted"/>
<dbReference type="SUPFAM" id="SSF57667">
    <property type="entry name" value="beta-beta-alpha zinc fingers"/>
    <property type="match status" value="1"/>
</dbReference>
<evidence type="ECO:0000256" key="1">
    <source>
        <dbReference type="SAM" id="MobiDB-lite"/>
    </source>
</evidence>
<keyword evidence="3" id="KW-1185">Reference proteome</keyword>
<dbReference type="EMBL" id="CAAGRJ010003007">
    <property type="protein sequence ID" value="VFV20727.1"/>
    <property type="molecule type" value="Genomic_DNA"/>
</dbReference>